<protein>
    <recommendedName>
        <fullName evidence="5">MYND-type domain-containing protein</fullName>
    </recommendedName>
</protein>
<evidence type="ECO:0000313" key="6">
    <source>
        <dbReference type="EMBL" id="CAE0122010.1"/>
    </source>
</evidence>
<name>A0A7S3F438_9EUKA</name>
<proteinExistence type="predicted"/>
<feature type="domain" description="MYND-type" evidence="5">
    <location>
        <begin position="86"/>
        <end position="125"/>
    </location>
</feature>
<evidence type="ECO:0000256" key="3">
    <source>
        <dbReference type="ARBA" id="ARBA00022833"/>
    </source>
</evidence>
<dbReference type="Pfam" id="PF01753">
    <property type="entry name" value="zf-MYND"/>
    <property type="match status" value="1"/>
</dbReference>
<dbReference type="PROSITE" id="PS50865">
    <property type="entry name" value="ZF_MYND_2"/>
    <property type="match status" value="1"/>
</dbReference>
<accession>A0A7S3F438</accession>
<dbReference type="Gene3D" id="6.10.140.2220">
    <property type="match status" value="1"/>
</dbReference>
<dbReference type="InterPro" id="IPR002893">
    <property type="entry name" value="Znf_MYND"/>
</dbReference>
<dbReference type="GO" id="GO:0008270">
    <property type="term" value="F:zinc ion binding"/>
    <property type="evidence" value="ECO:0007669"/>
    <property type="project" value="UniProtKB-KW"/>
</dbReference>
<evidence type="ECO:0000256" key="4">
    <source>
        <dbReference type="PROSITE-ProRule" id="PRU00134"/>
    </source>
</evidence>
<evidence type="ECO:0000256" key="2">
    <source>
        <dbReference type="ARBA" id="ARBA00022771"/>
    </source>
</evidence>
<evidence type="ECO:0000256" key="1">
    <source>
        <dbReference type="ARBA" id="ARBA00022723"/>
    </source>
</evidence>
<sequence length="188" mass="20340">MAAPEARAALRKQPLFFSLDEWVGLCNPSKVLLESSKEAVRAGVQAVGAEEGNAMPALDSSMIRKLDPVSRTPIEPSEALRGWKYCLGCQRSSQSMKRCAGCKAAYFCSTDCQQKAWKRAHKQLCPEWAARATLDAADHASIAAHHPLDGARVVTVLADPSAEATQIVFLPGDDPAYPCGLRLGMRML</sequence>
<reference evidence="6" key="1">
    <citation type="submission" date="2021-01" db="EMBL/GenBank/DDBJ databases">
        <authorList>
            <person name="Corre E."/>
            <person name="Pelletier E."/>
            <person name="Niang G."/>
            <person name="Scheremetjew M."/>
            <person name="Finn R."/>
            <person name="Kale V."/>
            <person name="Holt S."/>
            <person name="Cochrane G."/>
            <person name="Meng A."/>
            <person name="Brown T."/>
            <person name="Cohen L."/>
        </authorList>
    </citation>
    <scope>NUCLEOTIDE SEQUENCE</scope>
    <source>
        <strain evidence="6">CCMP281</strain>
    </source>
</reference>
<organism evidence="6">
    <name type="scientific">Haptolina ericina</name>
    <dbReference type="NCBI Taxonomy" id="156174"/>
    <lineage>
        <taxon>Eukaryota</taxon>
        <taxon>Haptista</taxon>
        <taxon>Haptophyta</taxon>
        <taxon>Prymnesiophyceae</taxon>
        <taxon>Prymnesiales</taxon>
        <taxon>Prymnesiaceae</taxon>
        <taxon>Haptolina</taxon>
    </lineage>
</organism>
<keyword evidence="1" id="KW-0479">Metal-binding</keyword>
<keyword evidence="3" id="KW-0862">Zinc</keyword>
<dbReference type="PROSITE" id="PS01360">
    <property type="entry name" value="ZF_MYND_1"/>
    <property type="match status" value="1"/>
</dbReference>
<gene>
    <name evidence="6" type="ORF">HERI1096_LOCUS22711</name>
</gene>
<dbReference type="SUPFAM" id="SSF144232">
    <property type="entry name" value="HIT/MYND zinc finger-like"/>
    <property type="match status" value="1"/>
</dbReference>
<evidence type="ECO:0000259" key="5">
    <source>
        <dbReference type="PROSITE" id="PS50865"/>
    </source>
</evidence>
<dbReference type="AlphaFoldDB" id="A0A7S3F438"/>
<dbReference type="EMBL" id="HBHX01040907">
    <property type="protein sequence ID" value="CAE0122010.1"/>
    <property type="molecule type" value="Transcribed_RNA"/>
</dbReference>
<keyword evidence="2 4" id="KW-0863">Zinc-finger</keyword>